<gene>
    <name evidence="2" type="ORF">EVG20_g11521</name>
</gene>
<protein>
    <submittedName>
        <fullName evidence="2">Uncharacterized protein</fullName>
    </submittedName>
</protein>
<dbReference type="Proteomes" id="UP000298327">
    <property type="component" value="Unassembled WGS sequence"/>
</dbReference>
<feature type="non-terminal residue" evidence="2">
    <location>
        <position position="312"/>
    </location>
</feature>
<evidence type="ECO:0000256" key="1">
    <source>
        <dbReference type="SAM" id="MobiDB-lite"/>
    </source>
</evidence>
<keyword evidence="3" id="KW-1185">Reference proteome</keyword>
<name>A0A4Y9XML2_9AGAM</name>
<feature type="region of interest" description="Disordered" evidence="1">
    <location>
        <begin position="273"/>
        <end position="312"/>
    </location>
</feature>
<proteinExistence type="predicted"/>
<accession>A0A4Y9XML2</accession>
<reference evidence="2 3" key="1">
    <citation type="submission" date="2019-02" db="EMBL/GenBank/DDBJ databases">
        <title>Genome sequencing of the rare red list fungi Dentipellis fragilis.</title>
        <authorList>
            <person name="Buettner E."/>
            <person name="Kellner H."/>
        </authorList>
    </citation>
    <scope>NUCLEOTIDE SEQUENCE [LARGE SCALE GENOMIC DNA]</scope>
    <source>
        <strain evidence="2 3">DSM 105465</strain>
    </source>
</reference>
<dbReference type="AlphaFoldDB" id="A0A4Y9XML2"/>
<organism evidence="2 3">
    <name type="scientific">Dentipellis fragilis</name>
    <dbReference type="NCBI Taxonomy" id="205917"/>
    <lineage>
        <taxon>Eukaryota</taxon>
        <taxon>Fungi</taxon>
        <taxon>Dikarya</taxon>
        <taxon>Basidiomycota</taxon>
        <taxon>Agaricomycotina</taxon>
        <taxon>Agaricomycetes</taxon>
        <taxon>Russulales</taxon>
        <taxon>Hericiaceae</taxon>
        <taxon>Dentipellis</taxon>
    </lineage>
</organism>
<comment type="caution">
    <text evidence="2">The sequence shown here is derived from an EMBL/GenBank/DDBJ whole genome shotgun (WGS) entry which is preliminary data.</text>
</comment>
<feature type="compositionally biased region" description="Basic and acidic residues" evidence="1">
    <location>
        <begin position="293"/>
        <end position="312"/>
    </location>
</feature>
<evidence type="ECO:0000313" key="3">
    <source>
        <dbReference type="Proteomes" id="UP000298327"/>
    </source>
</evidence>
<dbReference type="EMBL" id="SEOQ01001835">
    <property type="protein sequence ID" value="TFY50431.1"/>
    <property type="molecule type" value="Genomic_DNA"/>
</dbReference>
<sequence length="312" mass="34131">MDQSSFTKYCQPISMRMACVGARKMYWPTTTGAGKHIPSIVFRALSVESRRRALRSLSRVEARTGVDFREVAGTSFPARQVMALSKAYPRILTAVRSTPVFFIEESPFFAVVVYSNDPEAKNTCSLVLFPRPGETHANSLHRFFSLHHSFSPVFLSSVLTVGPAYREDNPVSTHHTHWPGPAQRAYTHVPASCTLLAISVQSMRAQSIAEDGTVVAPSKALPPSLWDSGGHGLLGGQACFPQASRRRSAEAGVRRESWIGSWCRIGGEYAGESIGRSGEWSPQSSTGAGSADWRLEVEAEEPERHPEANALL</sequence>
<evidence type="ECO:0000313" key="2">
    <source>
        <dbReference type="EMBL" id="TFY50431.1"/>
    </source>
</evidence>